<dbReference type="GO" id="GO:0000398">
    <property type="term" value="P:mRNA splicing, via spliceosome"/>
    <property type="evidence" value="ECO:0007669"/>
    <property type="project" value="TreeGrafter"/>
</dbReference>
<feature type="domain" description="RRM" evidence="5">
    <location>
        <begin position="116"/>
        <end position="197"/>
    </location>
</feature>
<dbReference type="AlphaFoldDB" id="L2GIU6"/>
<sequence>CSNYSSDYDSYKNDYYSDRNRRAENGELQHPRKDTYNSHGYSRYLDRDVDDWNDHSYPRSISYFNSHERMSEFDYISRTDQYKKRFRSESRGYYSSSDQAYSRYNKGRHAPADPSNTIGIFGFSHYTTEEDVRKLLKDKIPHIEGYNCKVIIDERTGFCRGFCFVDFKCLEDAVNARDILNFDSFRGLDLKCDFSYKQRAVVQ</sequence>
<dbReference type="GeneID" id="19882877"/>
<dbReference type="RefSeq" id="XP_007605612.1">
    <property type="nucleotide sequence ID" value="XM_007605550.1"/>
</dbReference>
<dbReference type="Gene3D" id="3.30.70.330">
    <property type="match status" value="1"/>
</dbReference>
<dbReference type="VEuPathDB" id="MicrosporidiaDB:VICG_02167"/>
<reference evidence="7" key="1">
    <citation type="submission" date="2011-05" db="EMBL/GenBank/DDBJ databases">
        <title>The genome sequence of Vittaforma corneae strain ATCC 50505.</title>
        <authorList>
            <consortium name="The Broad Institute Genome Sequencing Platform"/>
            <person name="Cuomo C."/>
            <person name="Didier E."/>
            <person name="Bowers L."/>
            <person name="Young S.K."/>
            <person name="Zeng Q."/>
            <person name="Gargeya S."/>
            <person name="Fitzgerald M."/>
            <person name="Haas B."/>
            <person name="Abouelleil A."/>
            <person name="Alvarado L."/>
            <person name="Arachchi H.M."/>
            <person name="Berlin A."/>
            <person name="Chapman S.B."/>
            <person name="Gearin G."/>
            <person name="Goldberg J."/>
            <person name="Griggs A."/>
            <person name="Gujja S."/>
            <person name="Hansen M."/>
            <person name="Heiman D."/>
            <person name="Howarth C."/>
            <person name="Larimer J."/>
            <person name="Lui A."/>
            <person name="MacDonald P.J.P."/>
            <person name="McCowen C."/>
            <person name="Montmayeur A."/>
            <person name="Murphy C."/>
            <person name="Neiman D."/>
            <person name="Pearson M."/>
            <person name="Priest M."/>
            <person name="Roberts A."/>
            <person name="Saif S."/>
            <person name="Shea T."/>
            <person name="Sisk P."/>
            <person name="Stolte C."/>
            <person name="Sykes S."/>
            <person name="Wortman J."/>
            <person name="Nusbaum C."/>
            <person name="Birren B."/>
        </authorList>
    </citation>
    <scope>NUCLEOTIDE SEQUENCE [LARGE SCALE GENOMIC DNA]</scope>
    <source>
        <strain evidence="7">ATCC 50505</strain>
    </source>
</reference>
<dbReference type="Pfam" id="PF00076">
    <property type="entry name" value="RRM_1"/>
    <property type="match status" value="1"/>
</dbReference>
<evidence type="ECO:0000256" key="1">
    <source>
        <dbReference type="ARBA" id="ARBA00004123"/>
    </source>
</evidence>
<dbReference type="InterPro" id="IPR000504">
    <property type="entry name" value="RRM_dom"/>
</dbReference>
<organism evidence="6 7">
    <name type="scientific">Vittaforma corneae (strain ATCC 50505)</name>
    <name type="common">Microsporidian parasite</name>
    <name type="synonym">Nosema corneum</name>
    <dbReference type="NCBI Taxonomy" id="993615"/>
    <lineage>
        <taxon>Eukaryota</taxon>
        <taxon>Fungi</taxon>
        <taxon>Fungi incertae sedis</taxon>
        <taxon>Microsporidia</taxon>
        <taxon>Nosematidae</taxon>
        <taxon>Vittaforma</taxon>
    </lineage>
</organism>
<dbReference type="Proteomes" id="UP000011082">
    <property type="component" value="Unassembled WGS sequence"/>
</dbReference>
<evidence type="ECO:0000313" key="6">
    <source>
        <dbReference type="EMBL" id="ELA40796.1"/>
    </source>
</evidence>
<evidence type="ECO:0000256" key="2">
    <source>
        <dbReference type="ARBA" id="ARBA00023242"/>
    </source>
</evidence>
<dbReference type="SUPFAM" id="SSF54928">
    <property type="entry name" value="RNA-binding domain, RBD"/>
    <property type="match status" value="1"/>
</dbReference>
<evidence type="ECO:0000256" key="4">
    <source>
        <dbReference type="SAM" id="MobiDB-lite"/>
    </source>
</evidence>
<gene>
    <name evidence="6" type="ORF">VICG_02167</name>
</gene>
<keyword evidence="2" id="KW-0539">Nucleus</keyword>
<dbReference type="GO" id="GO:0003723">
    <property type="term" value="F:RNA binding"/>
    <property type="evidence" value="ECO:0007669"/>
    <property type="project" value="UniProtKB-UniRule"/>
</dbReference>
<dbReference type="HOGENOM" id="CLU_1351840_0_0_1"/>
<dbReference type="PANTHER" id="PTHR13948">
    <property type="entry name" value="RNA-BINDING PROTEIN"/>
    <property type="match status" value="1"/>
</dbReference>
<evidence type="ECO:0000313" key="7">
    <source>
        <dbReference type="Proteomes" id="UP000011082"/>
    </source>
</evidence>
<evidence type="ECO:0000256" key="3">
    <source>
        <dbReference type="PROSITE-ProRule" id="PRU00176"/>
    </source>
</evidence>
<keyword evidence="7" id="KW-1185">Reference proteome</keyword>
<dbReference type="PANTHER" id="PTHR13948:SF3">
    <property type="entry name" value="FI21118P1"/>
    <property type="match status" value="1"/>
</dbReference>
<accession>L2GIU6</accession>
<dbReference type="SMART" id="SM00360">
    <property type="entry name" value="RRM"/>
    <property type="match status" value="1"/>
</dbReference>
<dbReference type="InterPro" id="IPR035979">
    <property type="entry name" value="RBD_domain_sf"/>
</dbReference>
<dbReference type="EMBL" id="JH370218">
    <property type="protein sequence ID" value="ELA40796.1"/>
    <property type="molecule type" value="Genomic_DNA"/>
</dbReference>
<dbReference type="InParanoid" id="L2GIU6"/>
<keyword evidence="3" id="KW-0694">RNA-binding</keyword>
<dbReference type="PROSITE" id="PS50102">
    <property type="entry name" value="RRM"/>
    <property type="match status" value="1"/>
</dbReference>
<comment type="subcellular location">
    <subcellularLocation>
        <location evidence="1">Nucleus</location>
    </subcellularLocation>
</comment>
<evidence type="ECO:0000259" key="5">
    <source>
        <dbReference type="PROSITE" id="PS50102"/>
    </source>
</evidence>
<dbReference type="OrthoDB" id="439808at2759"/>
<feature type="region of interest" description="Disordered" evidence="4">
    <location>
        <begin position="1"/>
        <end position="40"/>
    </location>
</feature>
<dbReference type="STRING" id="993615.L2GIU6"/>
<feature type="non-terminal residue" evidence="6">
    <location>
        <position position="1"/>
    </location>
</feature>
<dbReference type="GO" id="GO:0005634">
    <property type="term" value="C:nucleus"/>
    <property type="evidence" value="ECO:0007669"/>
    <property type="project" value="UniProtKB-SubCell"/>
</dbReference>
<name>L2GIU6_VITCO</name>
<protein>
    <recommendedName>
        <fullName evidence="5">RRM domain-containing protein</fullName>
    </recommendedName>
</protein>
<proteinExistence type="predicted"/>
<feature type="compositionally biased region" description="Basic and acidic residues" evidence="4">
    <location>
        <begin position="9"/>
        <end position="36"/>
    </location>
</feature>
<dbReference type="InterPro" id="IPR012677">
    <property type="entry name" value="Nucleotide-bd_a/b_plait_sf"/>
</dbReference>